<dbReference type="AlphaFoldDB" id="A0A660LA75"/>
<organism evidence="1 2">
    <name type="scientific">Solirubrobacter pauli</name>
    <dbReference type="NCBI Taxonomy" id="166793"/>
    <lineage>
        <taxon>Bacteria</taxon>
        <taxon>Bacillati</taxon>
        <taxon>Actinomycetota</taxon>
        <taxon>Thermoleophilia</taxon>
        <taxon>Solirubrobacterales</taxon>
        <taxon>Solirubrobacteraceae</taxon>
        <taxon>Solirubrobacter</taxon>
    </lineage>
</organism>
<evidence type="ECO:0000313" key="2">
    <source>
        <dbReference type="Proteomes" id="UP000278962"/>
    </source>
</evidence>
<comment type="caution">
    <text evidence="1">The sequence shown here is derived from an EMBL/GenBank/DDBJ whole genome shotgun (WGS) entry which is preliminary data.</text>
</comment>
<proteinExistence type="predicted"/>
<protein>
    <submittedName>
        <fullName evidence="1">Uncharacterized protein</fullName>
    </submittedName>
</protein>
<accession>A0A660LA75</accession>
<sequence>MHTLNQAVLGHVVAAERADRARIRAVKPQRPERPPSAPLRARAAFATGRLARRLDREMARRAVI</sequence>
<dbReference type="Proteomes" id="UP000278962">
    <property type="component" value="Unassembled WGS sequence"/>
</dbReference>
<evidence type="ECO:0000313" key="1">
    <source>
        <dbReference type="EMBL" id="RKQ91286.1"/>
    </source>
</evidence>
<gene>
    <name evidence="1" type="ORF">C8N24_1108</name>
</gene>
<name>A0A660LA75_9ACTN</name>
<keyword evidence="2" id="KW-1185">Reference proteome</keyword>
<dbReference type="EMBL" id="RBIL01000001">
    <property type="protein sequence ID" value="RKQ91286.1"/>
    <property type="molecule type" value="Genomic_DNA"/>
</dbReference>
<reference evidence="1 2" key="1">
    <citation type="submission" date="2018-10" db="EMBL/GenBank/DDBJ databases">
        <title>Genomic Encyclopedia of Archaeal and Bacterial Type Strains, Phase II (KMG-II): from individual species to whole genera.</title>
        <authorList>
            <person name="Goeker M."/>
        </authorList>
    </citation>
    <scope>NUCLEOTIDE SEQUENCE [LARGE SCALE GENOMIC DNA]</scope>
    <source>
        <strain evidence="1 2">DSM 14954</strain>
    </source>
</reference>